<dbReference type="Proteomes" id="UP000315010">
    <property type="component" value="Unassembled WGS sequence"/>
</dbReference>
<accession>A0A5C5YYL7</accession>
<reference evidence="3 4" key="1">
    <citation type="submission" date="2019-02" db="EMBL/GenBank/DDBJ databases">
        <title>Deep-cultivation of Planctomycetes and their phenomic and genomic characterization uncovers novel biology.</title>
        <authorList>
            <person name="Wiegand S."/>
            <person name="Jogler M."/>
            <person name="Boedeker C."/>
            <person name="Pinto D."/>
            <person name="Vollmers J."/>
            <person name="Rivas-Marin E."/>
            <person name="Kohn T."/>
            <person name="Peeters S.H."/>
            <person name="Heuer A."/>
            <person name="Rast P."/>
            <person name="Oberbeckmann S."/>
            <person name="Bunk B."/>
            <person name="Jeske O."/>
            <person name="Meyerdierks A."/>
            <person name="Storesund J.E."/>
            <person name="Kallscheuer N."/>
            <person name="Luecker S."/>
            <person name="Lage O.M."/>
            <person name="Pohl T."/>
            <person name="Merkel B.J."/>
            <person name="Hornburger P."/>
            <person name="Mueller R.-W."/>
            <person name="Bruemmer F."/>
            <person name="Labrenz M."/>
            <person name="Spormann A.M."/>
            <person name="Op Den Camp H."/>
            <person name="Overmann J."/>
            <person name="Amann R."/>
            <person name="Jetten M.S.M."/>
            <person name="Mascher T."/>
            <person name="Medema M.H."/>
            <person name="Devos D.P."/>
            <person name="Kaster A.-K."/>
            <person name="Ovreas L."/>
            <person name="Rohde M."/>
            <person name="Galperin M.Y."/>
            <person name="Jogler C."/>
        </authorList>
    </citation>
    <scope>NUCLEOTIDE SEQUENCE [LARGE SCALE GENOMIC DNA]</scope>
    <source>
        <strain evidence="3 4">CA13</strain>
    </source>
</reference>
<gene>
    <name evidence="3" type="ORF">CA13_15980</name>
</gene>
<name>A0A5C5YYL7_9BACT</name>
<evidence type="ECO:0000259" key="2">
    <source>
        <dbReference type="Pfam" id="PF07589"/>
    </source>
</evidence>
<comment type="caution">
    <text evidence="3">The sequence shown here is derived from an EMBL/GenBank/DDBJ whole genome shotgun (WGS) entry which is preliminary data.</text>
</comment>
<dbReference type="RefSeq" id="WP_146395257.1">
    <property type="nucleotide sequence ID" value="NZ_SJPJ01000001.1"/>
</dbReference>
<evidence type="ECO:0000313" key="4">
    <source>
        <dbReference type="Proteomes" id="UP000315010"/>
    </source>
</evidence>
<feature type="chain" id="PRO_5023051342" evidence="1">
    <location>
        <begin position="24"/>
        <end position="290"/>
    </location>
</feature>
<dbReference type="Pfam" id="PF07589">
    <property type="entry name" value="PEP-CTERM"/>
    <property type="match status" value="1"/>
</dbReference>
<feature type="domain" description="Ice-binding protein C-terminal" evidence="2">
    <location>
        <begin position="266"/>
        <end position="288"/>
    </location>
</feature>
<protein>
    <submittedName>
        <fullName evidence="3">PEP-CTERM motif protein</fullName>
    </submittedName>
</protein>
<evidence type="ECO:0000256" key="1">
    <source>
        <dbReference type="SAM" id="SignalP"/>
    </source>
</evidence>
<dbReference type="NCBIfam" id="TIGR02595">
    <property type="entry name" value="PEP_CTERM"/>
    <property type="match status" value="1"/>
</dbReference>
<feature type="signal peptide" evidence="1">
    <location>
        <begin position="1"/>
        <end position="23"/>
    </location>
</feature>
<keyword evidence="1" id="KW-0732">Signal</keyword>
<dbReference type="OrthoDB" id="203253at2"/>
<keyword evidence="4" id="KW-1185">Reference proteome</keyword>
<evidence type="ECO:0000313" key="3">
    <source>
        <dbReference type="EMBL" id="TWT80185.1"/>
    </source>
</evidence>
<dbReference type="InterPro" id="IPR013424">
    <property type="entry name" value="Ice-binding_C"/>
</dbReference>
<dbReference type="AlphaFoldDB" id="A0A5C5YYL7"/>
<proteinExistence type="predicted"/>
<organism evidence="3 4">
    <name type="scientific">Novipirellula herctigrandis</name>
    <dbReference type="NCBI Taxonomy" id="2527986"/>
    <lineage>
        <taxon>Bacteria</taxon>
        <taxon>Pseudomonadati</taxon>
        <taxon>Planctomycetota</taxon>
        <taxon>Planctomycetia</taxon>
        <taxon>Pirellulales</taxon>
        <taxon>Pirellulaceae</taxon>
        <taxon>Novipirellula</taxon>
    </lineage>
</organism>
<sequence length="290" mass="29967" precursor="true">MKFLIQSLLCFGTILAPLATANAAIVVSEDFSGLAANQSLGASPDWNVKWDGGDTSQQNLITGDGAGIATLDTTVAKINYRAVHQTGFSISGSDTATITSNFQYTHSAGGNTASPNENFFGILVSDAPQWWSGANKSISVANRGGAIGNRLPVAPWIQNWQTHGSLGVNTADGGTSEWLTAELALSINGAGNYEGTLALTRVLDGSSVWTTDPIDLGIAAGTPVYGGYTTDYNQPGSATGDPNLSINDVTSISAITVDNFAISVTAVPEPSSLALLGLGGMGLLTRRRRV</sequence>
<dbReference type="EMBL" id="SJPJ01000001">
    <property type="protein sequence ID" value="TWT80185.1"/>
    <property type="molecule type" value="Genomic_DNA"/>
</dbReference>